<evidence type="ECO:0000259" key="2">
    <source>
        <dbReference type="PROSITE" id="PS51212"/>
    </source>
</evidence>
<dbReference type="Proteomes" id="UP000277580">
    <property type="component" value="Unassembled WGS sequence"/>
</dbReference>
<dbReference type="Pfam" id="PF09362">
    <property type="entry name" value="DUF1996"/>
    <property type="match status" value="1"/>
</dbReference>
<evidence type="ECO:0000256" key="1">
    <source>
        <dbReference type="SAM" id="SignalP"/>
    </source>
</evidence>
<dbReference type="InterPro" id="IPR002889">
    <property type="entry name" value="WSC_carb-bd"/>
</dbReference>
<dbReference type="AlphaFoldDB" id="A0A3N4KDI9"/>
<dbReference type="PANTHER" id="PTHR43662">
    <property type="match status" value="1"/>
</dbReference>
<feature type="signal peptide" evidence="1">
    <location>
        <begin position="1"/>
        <end position="27"/>
    </location>
</feature>
<dbReference type="PANTHER" id="PTHR43662:SF3">
    <property type="entry name" value="DOMAIN PROTEIN, PUTATIVE (AFU_ORTHOLOGUE AFUA_6G11970)-RELATED"/>
    <property type="match status" value="1"/>
</dbReference>
<feature type="domain" description="WSC" evidence="2">
    <location>
        <begin position="363"/>
        <end position="451"/>
    </location>
</feature>
<evidence type="ECO:0000313" key="3">
    <source>
        <dbReference type="EMBL" id="RPB07402.1"/>
    </source>
</evidence>
<dbReference type="STRING" id="1392247.A0A3N4KDI9"/>
<gene>
    <name evidence="3" type="ORF">P167DRAFT_467373</name>
</gene>
<dbReference type="PROSITE" id="PS51212">
    <property type="entry name" value="WSC"/>
    <property type="match status" value="1"/>
</dbReference>
<keyword evidence="4" id="KW-1185">Reference proteome</keyword>
<accession>A0A3N4KDI9</accession>
<sequence length="451" mass="49000">MMSGISSVSLATSALLAISCFVPGTSAFWRLPCLNPLVIERADPIVNPGGVAGHLHTIMGGNGFNFTMDYDTARGSTCSSCTVTDDFSNYWIPSLFYRAQNGTFTPVSQIGGATIYYLQRRANDSEKLFAFPPGFRMLAGNPMLRNYTDVPEQQAISYSCLDYSGGGGPETGGFPQRNCANGYRLQVFFPSCWDGENLDSPDHKSHMAYPDGVTGGTCPPTHPIRFISIFYEVIYETNKFSDQWYDSTAPFVLSNGDPTGYGLHGDFVNGWNVDVLQSAIDDCNSESGVIEECPHFKYFDTVKVQNCYIPPRIDEPTEGLLQKLPGCNPVQEGPENATPQTDCGAPTEIGSPKSYGTDVSSRGWSYLDCVMDDLDNRTFPIRGTNSTMTNEMCIDYCVSKGAIYAGTQYGEECYCGTNAPPADRMGFAKCGMPCAGNSTQVCGDAAKLSVY</sequence>
<organism evidence="3 4">
    <name type="scientific">Morchella conica CCBAS932</name>
    <dbReference type="NCBI Taxonomy" id="1392247"/>
    <lineage>
        <taxon>Eukaryota</taxon>
        <taxon>Fungi</taxon>
        <taxon>Dikarya</taxon>
        <taxon>Ascomycota</taxon>
        <taxon>Pezizomycotina</taxon>
        <taxon>Pezizomycetes</taxon>
        <taxon>Pezizales</taxon>
        <taxon>Morchellaceae</taxon>
        <taxon>Morchella</taxon>
    </lineage>
</organism>
<feature type="chain" id="PRO_5018157024" evidence="1">
    <location>
        <begin position="28"/>
        <end position="451"/>
    </location>
</feature>
<proteinExistence type="predicted"/>
<keyword evidence="1" id="KW-0732">Signal</keyword>
<dbReference type="InterPro" id="IPR018535">
    <property type="entry name" value="DUF1996"/>
</dbReference>
<dbReference type="EMBL" id="ML119184">
    <property type="protein sequence ID" value="RPB07402.1"/>
    <property type="molecule type" value="Genomic_DNA"/>
</dbReference>
<feature type="non-terminal residue" evidence="3">
    <location>
        <position position="451"/>
    </location>
</feature>
<dbReference type="Pfam" id="PF01822">
    <property type="entry name" value="WSC"/>
    <property type="match status" value="1"/>
</dbReference>
<protein>
    <submittedName>
        <fullName evidence="3">WSC-domain-containing protein</fullName>
    </submittedName>
</protein>
<dbReference type="SMART" id="SM00321">
    <property type="entry name" value="WSC"/>
    <property type="match status" value="1"/>
</dbReference>
<evidence type="ECO:0000313" key="4">
    <source>
        <dbReference type="Proteomes" id="UP000277580"/>
    </source>
</evidence>
<dbReference type="OrthoDB" id="74764at2759"/>
<dbReference type="InParanoid" id="A0A3N4KDI9"/>
<name>A0A3N4KDI9_9PEZI</name>
<reference evidence="3 4" key="1">
    <citation type="journal article" date="2018" name="Nat. Ecol. Evol.">
        <title>Pezizomycetes genomes reveal the molecular basis of ectomycorrhizal truffle lifestyle.</title>
        <authorList>
            <person name="Murat C."/>
            <person name="Payen T."/>
            <person name="Noel B."/>
            <person name="Kuo A."/>
            <person name="Morin E."/>
            <person name="Chen J."/>
            <person name="Kohler A."/>
            <person name="Krizsan K."/>
            <person name="Balestrini R."/>
            <person name="Da Silva C."/>
            <person name="Montanini B."/>
            <person name="Hainaut M."/>
            <person name="Levati E."/>
            <person name="Barry K.W."/>
            <person name="Belfiori B."/>
            <person name="Cichocki N."/>
            <person name="Clum A."/>
            <person name="Dockter R.B."/>
            <person name="Fauchery L."/>
            <person name="Guy J."/>
            <person name="Iotti M."/>
            <person name="Le Tacon F."/>
            <person name="Lindquist E.A."/>
            <person name="Lipzen A."/>
            <person name="Malagnac F."/>
            <person name="Mello A."/>
            <person name="Molinier V."/>
            <person name="Miyauchi S."/>
            <person name="Poulain J."/>
            <person name="Riccioni C."/>
            <person name="Rubini A."/>
            <person name="Sitrit Y."/>
            <person name="Splivallo R."/>
            <person name="Traeger S."/>
            <person name="Wang M."/>
            <person name="Zifcakova L."/>
            <person name="Wipf D."/>
            <person name="Zambonelli A."/>
            <person name="Paolocci F."/>
            <person name="Nowrousian M."/>
            <person name="Ottonello S."/>
            <person name="Baldrian P."/>
            <person name="Spatafora J.W."/>
            <person name="Henrissat B."/>
            <person name="Nagy L.G."/>
            <person name="Aury J.M."/>
            <person name="Wincker P."/>
            <person name="Grigoriev I.V."/>
            <person name="Bonfante P."/>
            <person name="Martin F.M."/>
        </authorList>
    </citation>
    <scope>NUCLEOTIDE SEQUENCE [LARGE SCALE GENOMIC DNA]</scope>
    <source>
        <strain evidence="3 4">CCBAS932</strain>
    </source>
</reference>